<evidence type="ECO:0000313" key="14">
    <source>
        <dbReference type="Proteomes" id="UP000235965"/>
    </source>
</evidence>
<name>A0A2J7R5S6_9NEOP</name>
<evidence type="ECO:0000256" key="12">
    <source>
        <dbReference type="ARBA" id="ARBA00045136"/>
    </source>
</evidence>
<organism evidence="13 14">
    <name type="scientific">Cryptotermes secundus</name>
    <dbReference type="NCBI Taxonomy" id="105785"/>
    <lineage>
        <taxon>Eukaryota</taxon>
        <taxon>Metazoa</taxon>
        <taxon>Ecdysozoa</taxon>
        <taxon>Arthropoda</taxon>
        <taxon>Hexapoda</taxon>
        <taxon>Insecta</taxon>
        <taxon>Pterygota</taxon>
        <taxon>Neoptera</taxon>
        <taxon>Polyneoptera</taxon>
        <taxon>Dictyoptera</taxon>
        <taxon>Blattodea</taxon>
        <taxon>Blattoidea</taxon>
        <taxon>Termitoidae</taxon>
        <taxon>Kalotermitidae</taxon>
        <taxon>Cryptotermitinae</taxon>
        <taxon>Cryptotermes</taxon>
    </lineage>
</organism>
<dbReference type="Pfam" id="PF02666">
    <property type="entry name" value="PS_Dcarbxylase"/>
    <property type="match status" value="1"/>
</dbReference>
<evidence type="ECO:0000256" key="6">
    <source>
        <dbReference type="ARBA" id="ARBA00023098"/>
    </source>
</evidence>
<evidence type="ECO:0000256" key="10">
    <source>
        <dbReference type="ARBA" id="ARBA00023317"/>
    </source>
</evidence>
<dbReference type="GO" id="GO:0005739">
    <property type="term" value="C:mitochondrion"/>
    <property type="evidence" value="ECO:0007669"/>
    <property type="project" value="TreeGrafter"/>
</dbReference>
<dbReference type="AlphaFoldDB" id="A0A2J7R5S6"/>
<keyword evidence="8" id="KW-0456">Lyase</keyword>
<dbReference type="NCBIfam" id="TIGR00163">
    <property type="entry name" value="PS_decarb"/>
    <property type="match status" value="1"/>
</dbReference>
<dbReference type="GO" id="GO:0006646">
    <property type="term" value="P:phosphatidylethanolamine biosynthetic process"/>
    <property type="evidence" value="ECO:0007669"/>
    <property type="project" value="UniProtKB-UniPathway"/>
</dbReference>
<evidence type="ECO:0000256" key="4">
    <source>
        <dbReference type="ARBA" id="ARBA00022516"/>
    </source>
</evidence>
<protein>
    <recommendedName>
        <fullName evidence="3">phosphatidylserine decarboxylase</fullName>
        <ecNumber evidence="3">4.1.1.65</ecNumber>
    </recommendedName>
</protein>
<dbReference type="EC" id="4.1.1.65" evidence="3"/>
<keyword evidence="7" id="KW-0594">Phospholipid biosynthesis</keyword>
<comment type="pathway">
    <text evidence="11">Phospholipid metabolism; phosphatidylethanolamine biosynthesis.</text>
</comment>
<evidence type="ECO:0000256" key="9">
    <source>
        <dbReference type="ARBA" id="ARBA00023264"/>
    </source>
</evidence>
<dbReference type="EMBL" id="NEVH01006990">
    <property type="protein sequence ID" value="PNF36186.1"/>
    <property type="molecule type" value="Genomic_DNA"/>
</dbReference>
<keyword evidence="14" id="KW-1185">Reference proteome</keyword>
<keyword evidence="4" id="KW-0444">Lipid biosynthesis</keyword>
<evidence type="ECO:0000256" key="1">
    <source>
        <dbReference type="ARBA" id="ARBA00001928"/>
    </source>
</evidence>
<keyword evidence="10" id="KW-0670">Pyruvate</keyword>
<dbReference type="InParanoid" id="A0A2J7R5S6"/>
<dbReference type="OrthoDB" id="4330at2759"/>
<dbReference type="UniPathway" id="UPA00558"/>
<comment type="caution">
    <text evidence="13">The sequence shown here is derived from an EMBL/GenBank/DDBJ whole genome shotgun (WGS) entry which is preliminary data.</text>
</comment>
<evidence type="ECO:0000256" key="3">
    <source>
        <dbReference type="ARBA" id="ARBA00012243"/>
    </source>
</evidence>
<keyword evidence="9" id="KW-1208">Phospholipid metabolism</keyword>
<dbReference type="Proteomes" id="UP000235965">
    <property type="component" value="Unassembled WGS sequence"/>
</dbReference>
<accession>A0A2J7R5S6</accession>
<comment type="cofactor">
    <cofactor evidence="1">
        <name>pyruvate</name>
        <dbReference type="ChEBI" id="CHEBI:15361"/>
    </cofactor>
</comment>
<gene>
    <name evidence="13" type="ORF">B7P43_G10688</name>
</gene>
<comment type="function">
    <text evidence="12">Catalyzes the formation of phosphatidylethanolamine (PtdEtn) from phosphatidylserine (PtdSer). Plays a central role in phospholipid metabolism and in the interorganelle trafficking of phosphatidylserine. May be involved in lipid droplet biogenesis at the endoplasmic reticulum membrane.</text>
</comment>
<comment type="pathway">
    <text evidence="2">Lipid metabolism.</text>
</comment>
<dbReference type="InterPro" id="IPR033177">
    <property type="entry name" value="PSD-B"/>
</dbReference>
<dbReference type="InterPro" id="IPR003817">
    <property type="entry name" value="PS_Dcarbxylase"/>
</dbReference>
<reference evidence="13 14" key="1">
    <citation type="submission" date="2017-12" db="EMBL/GenBank/DDBJ databases">
        <title>Hemimetabolous genomes reveal molecular basis of termite eusociality.</title>
        <authorList>
            <person name="Harrison M.C."/>
            <person name="Jongepier E."/>
            <person name="Robertson H.M."/>
            <person name="Arning N."/>
            <person name="Bitard-Feildel T."/>
            <person name="Chao H."/>
            <person name="Childers C.P."/>
            <person name="Dinh H."/>
            <person name="Doddapaneni H."/>
            <person name="Dugan S."/>
            <person name="Gowin J."/>
            <person name="Greiner C."/>
            <person name="Han Y."/>
            <person name="Hu H."/>
            <person name="Hughes D.S.T."/>
            <person name="Huylmans A.-K."/>
            <person name="Kemena C."/>
            <person name="Kremer L.P.M."/>
            <person name="Lee S.L."/>
            <person name="Lopez-Ezquerra A."/>
            <person name="Mallet L."/>
            <person name="Monroy-Kuhn J.M."/>
            <person name="Moser A."/>
            <person name="Murali S.C."/>
            <person name="Muzny D.M."/>
            <person name="Otani S."/>
            <person name="Piulachs M.-D."/>
            <person name="Poelchau M."/>
            <person name="Qu J."/>
            <person name="Schaub F."/>
            <person name="Wada-Katsumata A."/>
            <person name="Worley K.C."/>
            <person name="Xie Q."/>
            <person name="Ylla G."/>
            <person name="Poulsen M."/>
            <person name="Gibbs R.A."/>
            <person name="Schal C."/>
            <person name="Richards S."/>
            <person name="Belles X."/>
            <person name="Korb J."/>
            <person name="Bornberg-Bauer E."/>
        </authorList>
    </citation>
    <scope>NUCLEOTIDE SEQUENCE [LARGE SCALE GENOMIC DNA]</scope>
    <source>
        <tissue evidence="13">Whole body</tissue>
    </source>
</reference>
<evidence type="ECO:0000256" key="2">
    <source>
        <dbReference type="ARBA" id="ARBA00005189"/>
    </source>
</evidence>
<keyword evidence="5" id="KW-0210">Decarboxylase</keyword>
<sequence length="288" mass="33059">MHFQVTCYRAVPLRILSRIWGWIMKKQLPASVRPWLYSYYASIFGCNLEEAAHEDLKAYRSLAEFFCRPLKDGVRPVSEVDCIVSPADGRVISFGPVETCSVEQVKGTCSPSEYRQSLLLNKDTALYQCVVYLAPGDYHRFHSPVQWDVIFRRHFQGELLSVNPKVAQWIPDLFTLNERAVYVGHWKHGFFSLTAVGATNVGSIHVYCDKELITNQRKWRKMESRHRDSFLMEPQGEKIEMCKGQPFGEFRLGSTIVLLFEAPKDYKFKLVNGQRILVGEGISDCHVG</sequence>
<dbReference type="STRING" id="105785.A0A2J7R5S6"/>
<keyword evidence="6" id="KW-0443">Lipid metabolism</keyword>
<evidence type="ECO:0000256" key="11">
    <source>
        <dbReference type="ARBA" id="ARBA00024326"/>
    </source>
</evidence>
<proteinExistence type="predicted"/>
<dbReference type="FunCoup" id="A0A2J7R5S6">
    <property type="interactions" value="1473"/>
</dbReference>
<evidence type="ECO:0000256" key="7">
    <source>
        <dbReference type="ARBA" id="ARBA00023209"/>
    </source>
</evidence>
<evidence type="ECO:0000256" key="5">
    <source>
        <dbReference type="ARBA" id="ARBA00022793"/>
    </source>
</evidence>
<dbReference type="PANTHER" id="PTHR10067:SF6">
    <property type="entry name" value="PHOSPHATIDYLSERINE DECARBOXYLASE PROENZYME, MITOCHONDRIAL"/>
    <property type="match status" value="1"/>
</dbReference>
<evidence type="ECO:0000313" key="13">
    <source>
        <dbReference type="EMBL" id="PNF36186.1"/>
    </source>
</evidence>
<evidence type="ECO:0000256" key="8">
    <source>
        <dbReference type="ARBA" id="ARBA00023239"/>
    </source>
</evidence>
<dbReference type="PANTHER" id="PTHR10067">
    <property type="entry name" value="PHOSPHATIDYLSERINE DECARBOXYLASE"/>
    <property type="match status" value="1"/>
</dbReference>
<dbReference type="GO" id="GO:0004609">
    <property type="term" value="F:phosphatidylserine decarboxylase activity"/>
    <property type="evidence" value="ECO:0007669"/>
    <property type="project" value="UniProtKB-EC"/>
</dbReference>